<evidence type="ECO:0000256" key="1">
    <source>
        <dbReference type="SAM" id="MobiDB-lite"/>
    </source>
</evidence>
<evidence type="ECO:0000313" key="2">
    <source>
        <dbReference type="EMBL" id="MDQ0158822.1"/>
    </source>
</evidence>
<reference evidence="2 3" key="1">
    <citation type="submission" date="2023-07" db="EMBL/GenBank/DDBJ databases">
        <title>Genomic Encyclopedia of Type Strains, Phase IV (KMG-IV): sequencing the most valuable type-strain genomes for metagenomic binning, comparative biology and taxonomic classification.</title>
        <authorList>
            <person name="Goeker M."/>
        </authorList>
    </citation>
    <scope>NUCLEOTIDE SEQUENCE [LARGE SCALE GENOMIC DNA]</scope>
    <source>
        <strain evidence="2 3">DSM 16460</strain>
    </source>
</reference>
<accession>A0ABT9VD19</accession>
<proteinExistence type="predicted"/>
<dbReference type="EMBL" id="JAUSTQ010000002">
    <property type="protein sequence ID" value="MDQ0158822.1"/>
    <property type="molecule type" value="Genomic_DNA"/>
</dbReference>
<evidence type="ECO:0000313" key="3">
    <source>
        <dbReference type="Proteomes" id="UP001224359"/>
    </source>
</evidence>
<organism evidence="2 3">
    <name type="scientific">Alkalibacillus salilacus</name>
    <dbReference type="NCBI Taxonomy" id="284582"/>
    <lineage>
        <taxon>Bacteria</taxon>
        <taxon>Bacillati</taxon>
        <taxon>Bacillota</taxon>
        <taxon>Bacilli</taxon>
        <taxon>Bacillales</taxon>
        <taxon>Bacillaceae</taxon>
        <taxon>Alkalibacillus</taxon>
    </lineage>
</organism>
<dbReference type="Proteomes" id="UP001224359">
    <property type="component" value="Unassembled WGS sequence"/>
</dbReference>
<feature type="region of interest" description="Disordered" evidence="1">
    <location>
        <begin position="1"/>
        <end position="26"/>
    </location>
</feature>
<sequence length="48" mass="5754">MRKMKYTIKHKVHPHRRDKRTGALNPVKPSKYFKYLAGELENGKDEKK</sequence>
<name>A0ABT9VD19_9BACI</name>
<feature type="compositionally biased region" description="Basic residues" evidence="1">
    <location>
        <begin position="1"/>
        <end position="19"/>
    </location>
</feature>
<comment type="caution">
    <text evidence="2">The sequence shown here is derived from an EMBL/GenBank/DDBJ whole genome shotgun (WGS) entry which is preliminary data.</text>
</comment>
<gene>
    <name evidence="2" type="ORF">J2S77_000778</name>
</gene>
<dbReference type="RefSeq" id="WP_306974814.1">
    <property type="nucleotide sequence ID" value="NZ_JAUSTQ010000002.1"/>
</dbReference>
<protein>
    <submittedName>
        <fullName evidence="2">Uncharacterized protein</fullName>
    </submittedName>
</protein>
<keyword evidence="3" id="KW-1185">Reference proteome</keyword>